<dbReference type="InterPro" id="IPR000845">
    <property type="entry name" value="Nucleoside_phosphorylase_d"/>
</dbReference>
<evidence type="ECO:0000313" key="4">
    <source>
        <dbReference type="Proteomes" id="UP000826146"/>
    </source>
</evidence>
<evidence type="ECO:0000256" key="1">
    <source>
        <dbReference type="SAM" id="Coils"/>
    </source>
</evidence>
<feature type="domain" description="Nucleoside phosphorylase" evidence="2">
    <location>
        <begin position="16"/>
        <end position="176"/>
    </location>
</feature>
<evidence type="ECO:0000313" key="3">
    <source>
        <dbReference type="EMBL" id="BCZ18427.1"/>
    </source>
</evidence>
<keyword evidence="1" id="KW-0175">Coiled coil</keyword>
<evidence type="ECO:0000259" key="2">
    <source>
        <dbReference type="Pfam" id="PF01048"/>
    </source>
</evidence>
<dbReference type="Proteomes" id="UP000826146">
    <property type="component" value="Chromosome"/>
</dbReference>
<proteinExistence type="predicted"/>
<dbReference type="EMBL" id="AP024819">
    <property type="protein sequence ID" value="BCZ18427.1"/>
    <property type="molecule type" value="Genomic_DNA"/>
</dbReference>
<dbReference type="RefSeq" id="WP_221271977.1">
    <property type="nucleotide sequence ID" value="NZ_AP024819.1"/>
</dbReference>
<dbReference type="Gene3D" id="3.40.50.1580">
    <property type="entry name" value="Nucleoside phosphorylase domain"/>
    <property type="match status" value="1"/>
</dbReference>
<organism evidence="3 4">
    <name type="scientific">Helicobacter gastrofelis</name>
    <dbReference type="NCBI Taxonomy" id="2849642"/>
    <lineage>
        <taxon>Bacteria</taxon>
        <taxon>Pseudomonadati</taxon>
        <taxon>Campylobacterota</taxon>
        <taxon>Epsilonproteobacteria</taxon>
        <taxon>Campylobacterales</taxon>
        <taxon>Helicobacteraceae</taxon>
        <taxon>Helicobacter</taxon>
    </lineage>
</organism>
<reference evidence="3 4" key="1">
    <citation type="submission" date="2021-07" db="EMBL/GenBank/DDBJ databases">
        <title>Novel Helicobacter sp. Isolated from a cat.</title>
        <authorList>
            <person name="Rimbara E."/>
            <person name="Suzuki M."/>
        </authorList>
    </citation>
    <scope>NUCLEOTIDE SEQUENCE [LARGE SCALE GENOMIC DNA]</scope>
    <source>
        <strain evidence="4">NHP19-012</strain>
    </source>
</reference>
<sequence>MFVCAGNTESFACAKSVGVGLVQSTLNLSRLCLLEKPKEIIFIGTAGSYDFSMPLLSLFISHQATQIEESFTLKHSYTPLDNGVQAQAQPTLDLPIALVNSSNYIHTDADFSKAMCHAGILLENMEFFGVLSVAQCYGLPCFGVFCVTNYTNAHAHRDFIANHERAKERLEGLINQLKKEQND</sequence>
<gene>
    <name evidence="3" type="primary">punB</name>
    <name evidence="3" type="ORF">NHP190012_00690</name>
</gene>
<feature type="coiled-coil region" evidence="1">
    <location>
        <begin position="156"/>
        <end position="183"/>
    </location>
</feature>
<protein>
    <submittedName>
        <fullName evidence="3">Purine nucleoside phosphorylase PunB</fullName>
    </submittedName>
</protein>
<dbReference type="Pfam" id="PF01048">
    <property type="entry name" value="PNP_UDP_1"/>
    <property type="match status" value="1"/>
</dbReference>
<name>A0ABN6I5Z8_9HELI</name>
<dbReference type="InterPro" id="IPR035994">
    <property type="entry name" value="Nucleoside_phosphorylase_sf"/>
</dbReference>
<keyword evidence="4" id="KW-1185">Reference proteome</keyword>
<dbReference type="SUPFAM" id="SSF53167">
    <property type="entry name" value="Purine and uridine phosphorylases"/>
    <property type="match status" value="1"/>
</dbReference>
<accession>A0ABN6I5Z8</accession>